<evidence type="ECO:0000313" key="2">
    <source>
        <dbReference type="Proteomes" id="UP000254841"/>
    </source>
</evidence>
<evidence type="ECO:0000313" key="1">
    <source>
        <dbReference type="EMBL" id="STO97363.1"/>
    </source>
</evidence>
<sequence length="172" mass="19652">MLAVLFVQIIGASMSGSYKQVFTKYYAQADSKATMYALSDELIETLRPLIHDTRATILSENTNFAYLSLGLKPTQIYPIYGLSYPAGFVYEEWAKESRANSFIPKDFIILYRDKDRYPTPKNAQEQEAKNIYQKLINGSYPYRQVAKSAHFIIFANTDTEHSNILTPAPKEQ</sequence>
<organism evidence="1 2">
    <name type="scientific">Helicobacter canis</name>
    <dbReference type="NCBI Taxonomy" id="29419"/>
    <lineage>
        <taxon>Bacteria</taxon>
        <taxon>Pseudomonadati</taxon>
        <taxon>Campylobacterota</taxon>
        <taxon>Epsilonproteobacteria</taxon>
        <taxon>Campylobacterales</taxon>
        <taxon>Helicobacteraceae</taxon>
        <taxon>Helicobacter</taxon>
    </lineage>
</organism>
<proteinExistence type="predicted"/>
<reference evidence="1 2" key="1">
    <citation type="submission" date="2018-06" db="EMBL/GenBank/DDBJ databases">
        <authorList>
            <consortium name="Pathogen Informatics"/>
            <person name="Doyle S."/>
        </authorList>
    </citation>
    <scope>NUCLEOTIDE SEQUENCE [LARGE SCALE GENOMIC DNA]</scope>
    <source>
        <strain evidence="1 2">NCTC12410</strain>
    </source>
</reference>
<protein>
    <submittedName>
        <fullName evidence="1">Uncharacterized protein</fullName>
    </submittedName>
</protein>
<name>A0A377J6E8_9HELI</name>
<dbReference type="AlphaFoldDB" id="A0A377J6E8"/>
<accession>A0A377J6E8</accession>
<dbReference type="Proteomes" id="UP000254841">
    <property type="component" value="Unassembled WGS sequence"/>
</dbReference>
<gene>
    <name evidence="1" type="ORF">NCTC12410_01188</name>
</gene>
<dbReference type="EMBL" id="UGHV01000001">
    <property type="protein sequence ID" value="STO97363.1"/>
    <property type="molecule type" value="Genomic_DNA"/>
</dbReference>